<name>A0A9X4DBD5_9PSED</name>
<evidence type="ECO:0000256" key="1">
    <source>
        <dbReference type="ARBA" id="ARBA00008416"/>
    </source>
</evidence>
<accession>A0A9X4DBD5</accession>
<evidence type="ECO:0000256" key="2">
    <source>
        <dbReference type="PIRSR" id="PIRSR006232-1"/>
    </source>
</evidence>
<comment type="caution">
    <text evidence="6">The sequence shown here is derived from an EMBL/GenBank/DDBJ whole genome shotgun (WGS) entry which is preliminary data.</text>
</comment>
<dbReference type="InterPro" id="IPR014710">
    <property type="entry name" value="RmlC-like_jellyroll"/>
</dbReference>
<keyword evidence="2" id="KW-0408">Iron</keyword>
<evidence type="ECO:0000313" key="6">
    <source>
        <dbReference type="EMBL" id="MDD2113583.1"/>
    </source>
</evidence>
<feature type="binding site" evidence="2">
    <location>
        <position position="101"/>
    </location>
    <ligand>
        <name>Fe cation</name>
        <dbReference type="ChEBI" id="CHEBI:24875"/>
    </ligand>
</feature>
<gene>
    <name evidence="6" type="ORF">NP554_17550</name>
</gene>
<dbReference type="EMBL" id="JANIAM010000014">
    <property type="protein sequence ID" value="MDD2113583.1"/>
    <property type="molecule type" value="Genomic_DNA"/>
</dbReference>
<evidence type="ECO:0000313" key="7">
    <source>
        <dbReference type="Proteomes" id="UP001150728"/>
    </source>
</evidence>
<dbReference type="Pfam" id="PF02678">
    <property type="entry name" value="Pirin"/>
    <property type="match status" value="1"/>
</dbReference>
<feature type="binding site" evidence="2">
    <location>
        <position position="59"/>
    </location>
    <ligand>
        <name>Fe cation</name>
        <dbReference type="ChEBI" id="CHEBI:24875"/>
    </ligand>
</feature>
<dbReference type="Pfam" id="PF17954">
    <property type="entry name" value="Pirin_C_2"/>
    <property type="match status" value="1"/>
</dbReference>
<feature type="domain" description="Pirin N-terminal" evidence="4">
    <location>
        <begin position="13"/>
        <end position="119"/>
    </location>
</feature>
<dbReference type="PANTHER" id="PTHR43212:SF3">
    <property type="entry name" value="QUERCETIN 2,3-DIOXYGENASE"/>
    <property type="match status" value="1"/>
</dbReference>
<comment type="cofactor">
    <cofactor evidence="2">
        <name>Fe cation</name>
        <dbReference type="ChEBI" id="CHEBI:24875"/>
    </cofactor>
    <text evidence="2">Binds 1 Fe cation per subunit.</text>
</comment>
<proteinExistence type="inferred from homology"/>
<evidence type="ECO:0000256" key="3">
    <source>
        <dbReference type="RuleBase" id="RU003457"/>
    </source>
</evidence>
<comment type="similarity">
    <text evidence="1 3">Belongs to the pirin family.</text>
</comment>
<reference evidence="6" key="1">
    <citation type="submission" date="2022-07" db="EMBL/GenBank/DDBJ databases">
        <title>Multi-strain Analysis of Pseudomonas putida Reveals Metabolic and Genetic Diversity.</title>
        <authorList>
            <person name="Monk J.M."/>
        </authorList>
    </citation>
    <scope>NUCLEOTIDE SEQUENCE</scope>
    <source>
        <strain evidence="6">17633</strain>
    </source>
</reference>
<dbReference type="PANTHER" id="PTHR43212">
    <property type="entry name" value="QUERCETIN 2,3-DIOXYGENASE"/>
    <property type="match status" value="1"/>
</dbReference>
<dbReference type="PIRSF" id="PIRSF006232">
    <property type="entry name" value="Pirin"/>
    <property type="match status" value="1"/>
</dbReference>
<dbReference type="Gene3D" id="2.60.120.10">
    <property type="entry name" value="Jelly Rolls"/>
    <property type="match status" value="2"/>
</dbReference>
<evidence type="ECO:0000259" key="4">
    <source>
        <dbReference type="Pfam" id="PF02678"/>
    </source>
</evidence>
<dbReference type="AlphaFoldDB" id="A0A9X4DBD5"/>
<sequence length="256" mass="28165">MKEIRKAGDRGATRLPWLKSRHSFSFGSYRNPQESGFSDLRVINEDWISQGKGFGQHGHRDVEILTYVLKGTLAHRDTLANSTRIHAGDFQLISAGSGIEHSEFNASATQPVHLLQIWLTPHSSRTKPSYQQKHFPVGERHGKLQLIASKTGQAGSLKILQDTKIYAGNFSQGESHTLALAGRRHAYVHVVAGRLRVNGETVVEGDGLKLTETQAVTFSHATDAQVLVFDLRATGSAPSRKQSFGGCKTQACARRR</sequence>
<feature type="binding site" evidence="2">
    <location>
        <position position="57"/>
    </location>
    <ligand>
        <name>Fe cation</name>
        <dbReference type="ChEBI" id="CHEBI:24875"/>
    </ligand>
</feature>
<dbReference type="RefSeq" id="WP_274120455.1">
    <property type="nucleotide sequence ID" value="NZ_JANIAM010000014.1"/>
</dbReference>
<dbReference type="CDD" id="cd20311">
    <property type="entry name" value="cupin_Yhhw_C"/>
    <property type="match status" value="1"/>
</dbReference>
<dbReference type="InterPro" id="IPR012093">
    <property type="entry name" value="Pirin"/>
</dbReference>
<dbReference type="InterPro" id="IPR041602">
    <property type="entry name" value="Quercetinase_C"/>
</dbReference>
<feature type="binding site" evidence="2">
    <location>
        <position position="103"/>
    </location>
    <ligand>
        <name>Fe cation</name>
        <dbReference type="ChEBI" id="CHEBI:24875"/>
    </ligand>
</feature>
<evidence type="ECO:0000259" key="5">
    <source>
        <dbReference type="Pfam" id="PF17954"/>
    </source>
</evidence>
<organism evidence="6 7">
    <name type="scientific">Pseudomonas asiatica</name>
    <dbReference type="NCBI Taxonomy" id="2219225"/>
    <lineage>
        <taxon>Bacteria</taxon>
        <taxon>Pseudomonadati</taxon>
        <taxon>Pseudomonadota</taxon>
        <taxon>Gammaproteobacteria</taxon>
        <taxon>Pseudomonadales</taxon>
        <taxon>Pseudomonadaceae</taxon>
        <taxon>Pseudomonas</taxon>
    </lineage>
</organism>
<protein>
    <submittedName>
        <fullName evidence="6">Pirin family protein</fullName>
    </submittedName>
</protein>
<dbReference type="Proteomes" id="UP001150728">
    <property type="component" value="Unassembled WGS sequence"/>
</dbReference>
<feature type="domain" description="Quercetin 2,3-dioxygenase C-terminal cupin" evidence="5">
    <location>
        <begin position="146"/>
        <end position="231"/>
    </location>
</feature>
<dbReference type="GO" id="GO:0046872">
    <property type="term" value="F:metal ion binding"/>
    <property type="evidence" value="ECO:0007669"/>
    <property type="project" value="UniProtKB-KW"/>
</dbReference>
<dbReference type="InterPro" id="IPR011051">
    <property type="entry name" value="RmlC_Cupin_sf"/>
</dbReference>
<dbReference type="CDD" id="cd02910">
    <property type="entry name" value="cupin_Yhhw_N"/>
    <property type="match status" value="1"/>
</dbReference>
<keyword evidence="2" id="KW-0479">Metal-binding</keyword>
<dbReference type="InterPro" id="IPR003829">
    <property type="entry name" value="Pirin_N_dom"/>
</dbReference>
<dbReference type="SUPFAM" id="SSF51182">
    <property type="entry name" value="RmlC-like cupins"/>
    <property type="match status" value="1"/>
</dbReference>